<evidence type="ECO:0000256" key="7">
    <source>
        <dbReference type="SAM" id="SignalP"/>
    </source>
</evidence>
<evidence type="ECO:0000256" key="4">
    <source>
        <dbReference type="ARBA" id="ARBA00022968"/>
    </source>
</evidence>
<dbReference type="Proteomes" id="UP001187471">
    <property type="component" value="Unassembled WGS sequence"/>
</dbReference>
<dbReference type="PANTHER" id="PTHR32285:SF219">
    <property type="entry name" value="PROTEIN TRICHOME BIREFRINGENCE-LIKE 24"/>
    <property type="match status" value="1"/>
</dbReference>
<feature type="signal peptide" evidence="7">
    <location>
        <begin position="1"/>
        <end position="22"/>
    </location>
</feature>
<dbReference type="InterPro" id="IPR025846">
    <property type="entry name" value="TBL_N"/>
</dbReference>
<name>A0AA88RW79_9ASTE</name>
<accession>A0AA88RW79</accession>
<dbReference type="GO" id="GO:0005794">
    <property type="term" value="C:Golgi apparatus"/>
    <property type="evidence" value="ECO:0007669"/>
    <property type="project" value="TreeGrafter"/>
</dbReference>
<dbReference type="EMBL" id="JAVXUO010000400">
    <property type="protein sequence ID" value="KAK2992547.1"/>
    <property type="molecule type" value="Genomic_DNA"/>
</dbReference>
<keyword evidence="4" id="KW-0735">Signal-anchor</keyword>
<evidence type="ECO:0000313" key="10">
    <source>
        <dbReference type="EMBL" id="KAK2992547.1"/>
    </source>
</evidence>
<reference evidence="10" key="1">
    <citation type="submission" date="2022-12" db="EMBL/GenBank/DDBJ databases">
        <title>Draft genome assemblies for two species of Escallonia (Escalloniales).</title>
        <authorList>
            <person name="Chanderbali A."/>
            <person name="Dervinis C."/>
            <person name="Anghel I."/>
            <person name="Soltis D."/>
            <person name="Soltis P."/>
            <person name="Zapata F."/>
        </authorList>
    </citation>
    <scope>NUCLEOTIDE SEQUENCE</scope>
    <source>
        <strain evidence="10">UCBG92.1500</strain>
        <tissue evidence="10">Leaf</tissue>
    </source>
</reference>
<feature type="chain" id="PRO_5041677632" description="Trichome birefringence-like N-terminal domain-containing protein" evidence="7">
    <location>
        <begin position="23"/>
        <end position="202"/>
    </location>
</feature>
<protein>
    <recommendedName>
        <fullName evidence="12">Trichome birefringence-like N-terminal domain-containing protein</fullName>
    </recommendedName>
</protein>
<evidence type="ECO:0000313" key="11">
    <source>
        <dbReference type="Proteomes" id="UP001187471"/>
    </source>
</evidence>
<dbReference type="InterPro" id="IPR029962">
    <property type="entry name" value="TBL"/>
</dbReference>
<gene>
    <name evidence="10" type="ORF">RJ640_001860</name>
</gene>
<evidence type="ECO:0000256" key="3">
    <source>
        <dbReference type="ARBA" id="ARBA00022692"/>
    </source>
</evidence>
<comment type="caution">
    <text evidence="10">The sequence shown here is derived from an EMBL/GenBank/DDBJ whole genome shotgun (WGS) entry which is preliminary data.</text>
</comment>
<feature type="domain" description="Trichome birefringence-like C-terminal" evidence="8">
    <location>
        <begin position="104"/>
        <end position="144"/>
    </location>
</feature>
<comment type="subcellular location">
    <subcellularLocation>
        <location evidence="1">Membrane</location>
        <topology evidence="1">Single-pass membrane protein</topology>
    </subcellularLocation>
</comment>
<evidence type="ECO:0000256" key="5">
    <source>
        <dbReference type="ARBA" id="ARBA00022989"/>
    </source>
</evidence>
<keyword evidence="7" id="KW-0732">Signal</keyword>
<comment type="similarity">
    <text evidence="2">Belongs to the PC-esterase family. TBL subfamily.</text>
</comment>
<keyword evidence="5" id="KW-1133">Transmembrane helix</keyword>
<keyword evidence="6" id="KW-0472">Membrane</keyword>
<evidence type="ECO:0000259" key="8">
    <source>
        <dbReference type="Pfam" id="PF13839"/>
    </source>
</evidence>
<dbReference type="GO" id="GO:0016413">
    <property type="term" value="F:O-acetyltransferase activity"/>
    <property type="evidence" value="ECO:0007669"/>
    <property type="project" value="InterPro"/>
</dbReference>
<proteinExistence type="inferred from homology"/>
<dbReference type="PANTHER" id="PTHR32285">
    <property type="entry name" value="PROTEIN TRICHOME BIREFRINGENCE-LIKE 9-RELATED"/>
    <property type="match status" value="1"/>
</dbReference>
<evidence type="ECO:0000256" key="2">
    <source>
        <dbReference type="ARBA" id="ARBA00007727"/>
    </source>
</evidence>
<keyword evidence="3" id="KW-0812">Transmembrane</keyword>
<dbReference type="Pfam" id="PF14416">
    <property type="entry name" value="PMR5N"/>
    <property type="match status" value="1"/>
</dbReference>
<organism evidence="10 11">
    <name type="scientific">Escallonia rubra</name>
    <dbReference type="NCBI Taxonomy" id="112253"/>
    <lineage>
        <taxon>Eukaryota</taxon>
        <taxon>Viridiplantae</taxon>
        <taxon>Streptophyta</taxon>
        <taxon>Embryophyta</taxon>
        <taxon>Tracheophyta</taxon>
        <taxon>Spermatophyta</taxon>
        <taxon>Magnoliopsida</taxon>
        <taxon>eudicotyledons</taxon>
        <taxon>Gunneridae</taxon>
        <taxon>Pentapetalae</taxon>
        <taxon>asterids</taxon>
        <taxon>campanulids</taxon>
        <taxon>Escalloniales</taxon>
        <taxon>Escalloniaceae</taxon>
        <taxon>Escallonia</taxon>
    </lineage>
</organism>
<dbReference type="InterPro" id="IPR026057">
    <property type="entry name" value="TBL_C"/>
</dbReference>
<evidence type="ECO:0000256" key="6">
    <source>
        <dbReference type="ARBA" id="ARBA00023136"/>
    </source>
</evidence>
<evidence type="ECO:0000256" key="1">
    <source>
        <dbReference type="ARBA" id="ARBA00004167"/>
    </source>
</evidence>
<dbReference type="GO" id="GO:0016020">
    <property type="term" value="C:membrane"/>
    <property type="evidence" value="ECO:0007669"/>
    <property type="project" value="UniProtKB-SubCell"/>
</dbReference>
<evidence type="ECO:0000259" key="9">
    <source>
        <dbReference type="Pfam" id="PF14416"/>
    </source>
</evidence>
<dbReference type="AlphaFoldDB" id="A0AA88RW79"/>
<dbReference type="Pfam" id="PF13839">
    <property type="entry name" value="PC-Esterase"/>
    <property type="match status" value="1"/>
</dbReference>
<evidence type="ECO:0008006" key="12">
    <source>
        <dbReference type="Google" id="ProtNLM"/>
    </source>
</evidence>
<feature type="domain" description="Trichome birefringence-like N-terminal" evidence="9">
    <location>
        <begin position="50"/>
        <end position="103"/>
    </location>
</feature>
<sequence>MKEALNLLTFCSALLSILSTEAVSKGRFKPSSIALLTIPGNTISNPMGEEKCDLFTGDWIRNPAGPVYTNQSCHLIEHHQNCVTNGRPDTQYLYWKWKPRDCELPQFNAKRFLELMRNKAWALIGDSISRNHVQSLLCILSKARFSKASPATATAFLAEECGREARESCGHVPGSVQVAGEEPVGFVRPEGRADAVQCEEKR</sequence>
<keyword evidence="11" id="KW-1185">Reference proteome</keyword>